<feature type="domain" description="CoA carboxyltransferase C-terminal" evidence="22">
    <location>
        <begin position="273"/>
        <end position="528"/>
    </location>
</feature>
<comment type="function">
    <text evidence="17 20">Component of the acetyl coenzyme A carboxylase (ACC) complex. Biotin carboxylase (BC) catalyzes the carboxylation of biotin on its carrier protein (BCCP) and then the CO(2) group is transferred by the transcarboxylase to acetyl-CoA to form malonyl-CoA.</text>
</comment>
<feature type="domain" description="CoA carboxyltransferase N-terminal" evidence="21">
    <location>
        <begin position="11"/>
        <end position="280"/>
    </location>
</feature>
<evidence type="ECO:0000256" key="5">
    <source>
        <dbReference type="ARBA" id="ARBA00011664"/>
    </source>
</evidence>
<name>A0AAE3KMD9_9PSEU</name>
<evidence type="ECO:0000256" key="18">
    <source>
        <dbReference type="ARBA" id="ARBA00049152"/>
    </source>
</evidence>
<keyword evidence="9 20" id="KW-0479">Metal-binding</keyword>
<dbReference type="GO" id="GO:2001295">
    <property type="term" value="P:malonyl-CoA biosynthetic process"/>
    <property type="evidence" value="ECO:0007669"/>
    <property type="project" value="UniProtKB-UniRule"/>
</dbReference>
<reference evidence="23" key="1">
    <citation type="submission" date="2022-06" db="EMBL/GenBank/DDBJ databases">
        <title>Genomic Encyclopedia of Archaeal and Bacterial Type Strains, Phase II (KMG-II): from individual species to whole genera.</title>
        <authorList>
            <person name="Goeker M."/>
        </authorList>
    </citation>
    <scope>NUCLEOTIDE SEQUENCE</scope>
    <source>
        <strain evidence="23">DSM 43935</strain>
    </source>
</reference>
<feature type="binding site" evidence="20">
    <location>
        <position position="37"/>
    </location>
    <ligand>
        <name>Zn(2+)</name>
        <dbReference type="ChEBI" id="CHEBI:29105"/>
    </ligand>
</feature>
<comment type="catalytic activity">
    <reaction evidence="18 19">
        <text>N(6)-carboxybiotinyl-L-lysyl-[protein] + acetyl-CoA = N(6)-biotinyl-L-lysyl-[protein] + malonyl-CoA</text>
        <dbReference type="Rhea" id="RHEA:54728"/>
        <dbReference type="Rhea" id="RHEA-COMP:10505"/>
        <dbReference type="Rhea" id="RHEA-COMP:10506"/>
        <dbReference type="ChEBI" id="CHEBI:57288"/>
        <dbReference type="ChEBI" id="CHEBI:57384"/>
        <dbReference type="ChEBI" id="CHEBI:83144"/>
        <dbReference type="ChEBI" id="CHEBI:83145"/>
        <dbReference type="EC" id="2.1.3.15"/>
    </reaction>
</comment>
<dbReference type="InterPro" id="IPR011763">
    <property type="entry name" value="COA_CT_C"/>
</dbReference>
<keyword evidence="16 19" id="KW-0275">Fatty acid biosynthesis</keyword>
<keyword evidence="24" id="KW-1185">Reference proteome</keyword>
<keyword evidence="6 19" id="KW-0963">Cytoplasm</keyword>
<dbReference type="EC" id="2.1.3.15" evidence="19"/>
<organism evidence="23 24">
    <name type="scientific">Goodfellowiella coeruleoviolacea</name>
    <dbReference type="NCBI Taxonomy" id="334858"/>
    <lineage>
        <taxon>Bacteria</taxon>
        <taxon>Bacillati</taxon>
        <taxon>Actinomycetota</taxon>
        <taxon>Actinomycetes</taxon>
        <taxon>Pseudonocardiales</taxon>
        <taxon>Pseudonocardiaceae</taxon>
        <taxon>Goodfellowiella</taxon>
    </lineage>
</organism>
<evidence type="ECO:0000256" key="3">
    <source>
        <dbReference type="ARBA" id="ARBA00006276"/>
    </source>
</evidence>
<comment type="subcellular location">
    <subcellularLocation>
        <location evidence="1 19">Cytoplasm</location>
    </subcellularLocation>
</comment>
<gene>
    <name evidence="20" type="primary">accD</name>
    <name evidence="19" type="synonym">accA</name>
    <name evidence="23" type="ORF">LX83_004356</name>
</gene>
<dbReference type="InterPro" id="IPR041010">
    <property type="entry name" value="Znf-ACC"/>
</dbReference>
<protein>
    <recommendedName>
        <fullName evidence="19 20">Multifunctional fusion protein</fullName>
    </recommendedName>
    <domain>
        <recommendedName>
            <fullName evidence="19">Acetyl-coenzyme A carboxylase carboxyl transferase subunit alpha</fullName>
            <shortName evidence="19">ACCase subunit alpha</shortName>
            <shortName evidence="19">Acetyl-CoA carboxylase carboxyltransferase subunit alpha</shortName>
            <ecNumber evidence="19">2.1.3.15</ecNumber>
        </recommendedName>
    </domain>
    <domain>
        <recommendedName>
            <fullName evidence="20">Acetyl-coenzyme A carboxylase carboxyl transferase subunit beta</fullName>
            <shortName evidence="20">ACCase subunit beta</shortName>
            <shortName evidence="20">Acetyl-CoA carboxylase carboxyltransferase subunit beta</shortName>
        </recommendedName>
    </domain>
</protein>
<dbReference type="InterPro" id="IPR011762">
    <property type="entry name" value="COA_CT_N"/>
</dbReference>
<comment type="similarity">
    <text evidence="3">In the C-terminal section; belongs to the AccA family.</text>
</comment>
<evidence type="ECO:0000256" key="20">
    <source>
        <dbReference type="HAMAP-Rule" id="MF_01395"/>
    </source>
</evidence>
<dbReference type="NCBIfam" id="TIGR00513">
    <property type="entry name" value="accA"/>
    <property type="match status" value="1"/>
</dbReference>
<comment type="function">
    <text evidence="19">Component of the acetyl coenzyme A carboxylase (ACC) complex. First, biotin carboxylase catalyzes the carboxylation of biotin on its carrier protein (BCCP) and then the CO(2) group is transferred by the carboxyltransferase to acetyl-CoA to form malonyl-CoA.</text>
</comment>
<evidence type="ECO:0000256" key="16">
    <source>
        <dbReference type="ARBA" id="ARBA00023160"/>
    </source>
</evidence>
<dbReference type="PROSITE" id="PS50989">
    <property type="entry name" value="COA_CT_CTER"/>
    <property type="match status" value="1"/>
</dbReference>
<comment type="subunit">
    <text evidence="19">Acetyl-CoA carboxylase is a heterohexamer composed of biotin carboxyl carrier protein (AccB), biotin carboxylase (AccC) and two subunits each of ACCase subunit alpha (AccA) and ACCase subunit beta (AccD).</text>
</comment>
<evidence type="ECO:0000256" key="15">
    <source>
        <dbReference type="ARBA" id="ARBA00023098"/>
    </source>
</evidence>
<dbReference type="InterPro" id="IPR029045">
    <property type="entry name" value="ClpP/crotonase-like_dom_sf"/>
</dbReference>
<comment type="similarity">
    <text evidence="4">In the N-terminal section; belongs to the AccD/PCCB family.</text>
</comment>
<evidence type="ECO:0000256" key="14">
    <source>
        <dbReference type="ARBA" id="ARBA00022840"/>
    </source>
</evidence>
<sequence length="565" mass="60169">MTPVDTTEVVRWIRCAGCQTLQYAKKLDRNLRVCPECGTYQRLTAQERLTQLTDADSFVPLAETVRSVDALGFTDSEPYPERLTAAQAATGMADAVLAGTATIGGVPVAVAVMDFRFMGGSLGAAVGEAITRTAETALRQRTPLLIVTASGGARMQEGCLSLMQMAKTSQAIGRMRAAGLLSISLLTDPTYGGVAASFATNCDVVVAESGARMGFAGPRVIEQTIRQRLPEDFQTAEFLLAHGQVDAVRDRRELKPWLEALLRAVTPDPARPEPSTPDILVRDPGQLGQDDAWQVVATARDVNRPTTLDYVARVFDSFVELHGDRAFGDCPAVIAGLARFDGHPIAVIGHQKGHTTKELVARNFGMPKPEGYRKALRVMRLAARLGVPIVTFVDTPGAYPGIDAEERGQSAAIAENIVEMTALPTPVITVVTGEGGSGGALALAVSDRVLLLANAVYSVISPEGCSAILWGDPAAAPEAARRLRITARELLTLGVVDAVVPEPDGGTQHDPTRAAGLVAAALRESLAELRPRDTAELVETRRQRFRSFGITQCTGFDGRPRGEVA</sequence>
<keyword evidence="10 19" id="KW-0547">Nucleotide-binding</keyword>
<evidence type="ECO:0000256" key="4">
    <source>
        <dbReference type="ARBA" id="ARBA00010284"/>
    </source>
</evidence>
<feature type="binding site" evidence="20">
    <location>
        <position position="34"/>
    </location>
    <ligand>
        <name>Zn(2+)</name>
        <dbReference type="ChEBI" id="CHEBI:29105"/>
    </ligand>
</feature>
<dbReference type="PANTHER" id="PTHR42853">
    <property type="entry name" value="ACETYL-COENZYME A CARBOXYLASE CARBOXYL TRANSFERASE SUBUNIT ALPHA"/>
    <property type="match status" value="1"/>
</dbReference>
<keyword evidence="8 19" id="KW-0808">Transferase</keyword>
<evidence type="ECO:0000256" key="19">
    <source>
        <dbReference type="HAMAP-Rule" id="MF_00823"/>
    </source>
</evidence>
<evidence type="ECO:0000256" key="13">
    <source>
        <dbReference type="ARBA" id="ARBA00022833"/>
    </source>
</evidence>
<dbReference type="GO" id="GO:0006633">
    <property type="term" value="P:fatty acid biosynthetic process"/>
    <property type="evidence" value="ECO:0007669"/>
    <property type="project" value="UniProtKB-KW"/>
</dbReference>
<dbReference type="Proteomes" id="UP001206128">
    <property type="component" value="Unassembled WGS sequence"/>
</dbReference>
<dbReference type="GO" id="GO:0005524">
    <property type="term" value="F:ATP binding"/>
    <property type="evidence" value="ECO:0007669"/>
    <property type="project" value="UniProtKB-KW"/>
</dbReference>
<evidence type="ECO:0000313" key="23">
    <source>
        <dbReference type="EMBL" id="MCP2167483.1"/>
    </source>
</evidence>
<evidence type="ECO:0000256" key="17">
    <source>
        <dbReference type="ARBA" id="ARBA00025280"/>
    </source>
</evidence>
<comment type="subunit">
    <text evidence="5">Acetyl-CoA carboxylase is a heterotetramer composed of biotin carboxyl carrier protein (AccB), biotin carboxylase (AccC) and two subunits of ACCase subunit beta/alpha.</text>
</comment>
<dbReference type="InterPro" id="IPR001095">
    <property type="entry name" value="Acetyl_CoA_COase_a_su"/>
</dbReference>
<accession>A0AAE3KMD9</accession>
<feature type="binding site" evidence="20">
    <location>
        <position position="15"/>
    </location>
    <ligand>
        <name>Zn(2+)</name>
        <dbReference type="ChEBI" id="CHEBI:29105"/>
    </ligand>
</feature>
<dbReference type="Gene3D" id="3.90.226.10">
    <property type="entry name" value="2-enoyl-CoA Hydratase, Chain A, domain 1"/>
    <property type="match status" value="2"/>
</dbReference>
<comment type="cofactor">
    <cofactor evidence="20">
        <name>Zn(2+)</name>
        <dbReference type="ChEBI" id="CHEBI:29105"/>
    </cofactor>
    <text evidence="20">Binds 1 zinc ion per subunit.</text>
</comment>
<dbReference type="GO" id="GO:0009317">
    <property type="term" value="C:acetyl-CoA carboxylase complex"/>
    <property type="evidence" value="ECO:0007669"/>
    <property type="project" value="InterPro"/>
</dbReference>
<dbReference type="EMBL" id="JAMTCK010000010">
    <property type="protein sequence ID" value="MCP2167483.1"/>
    <property type="molecule type" value="Genomic_DNA"/>
</dbReference>
<keyword evidence="12 19" id="KW-0276">Fatty acid metabolism</keyword>
<keyword evidence="7 19" id="KW-0444">Lipid biosynthesis</keyword>
<dbReference type="PANTHER" id="PTHR42853:SF3">
    <property type="entry name" value="ACETYL-COENZYME A CARBOXYLASE CARBOXYL TRANSFERASE SUBUNIT ALPHA, CHLOROPLASTIC"/>
    <property type="match status" value="1"/>
</dbReference>
<evidence type="ECO:0000256" key="7">
    <source>
        <dbReference type="ARBA" id="ARBA00022516"/>
    </source>
</evidence>
<dbReference type="NCBIfam" id="TIGR00515">
    <property type="entry name" value="accD"/>
    <property type="match status" value="1"/>
</dbReference>
<evidence type="ECO:0000313" key="24">
    <source>
        <dbReference type="Proteomes" id="UP001206128"/>
    </source>
</evidence>
<evidence type="ECO:0000259" key="22">
    <source>
        <dbReference type="PROSITE" id="PS50989"/>
    </source>
</evidence>
<dbReference type="GO" id="GO:0003989">
    <property type="term" value="F:acetyl-CoA carboxylase activity"/>
    <property type="evidence" value="ECO:0007669"/>
    <property type="project" value="InterPro"/>
</dbReference>
<dbReference type="AlphaFoldDB" id="A0AAE3KMD9"/>
<keyword evidence="14 19" id="KW-0067">ATP-binding</keyword>
<dbReference type="HAMAP" id="MF_00823">
    <property type="entry name" value="AcetylCoA_CT_alpha"/>
    <property type="match status" value="1"/>
</dbReference>
<evidence type="ECO:0000256" key="9">
    <source>
        <dbReference type="ARBA" id="ARBA00022723"/>
    </source>
</evidence>
<evidence type="ECO:0000256" key="10">
    <source>
        <dbReference type="ARBA" id="ARBA00022741"/>
    </source>
</evidence>
<dbReference type="RefSeq" id="WP_253774415.1">
    <property type="nucleotide sequence ID" value="NZ_JAMTCK010000010.1"/>
</dbReference>
<dbReference type="Pfam" id="PF17848">
    <property type="entry name" value="Zn_ribbon_ACC"/>
    <property type="match status" value="1"/>
</dbReference>
<dbReference type="GO" id="GO:0016743">
    <property type="term" value="F:carboxyl- or carbamoyltransferase activity"/>
    <property type="evidence" value="ECO:0007669"/>
    <property type="project" value="UniProtKB-UniRule"/>
</dbReference>
<dbReference type="GO" id="GO:0008270">
    <property type="term" value="F:zinc ion binding"/>
    <property type="evidence" value="ECO:0007669"/>
    <property type="project" value="UniProtKB-UniRule"/>
</dbReference>
<proteinExistence type="inferred from homology"/>
<dbReference type="PRINTS" id="PR01069">
    <property type="entry name" value="ACCCTRFRASEA"/>
</dbReference>
<keyword evidence="15 19" id="KW-0443">Lipid metabolism</keyword>
<keyword evidence="11 20" id="KW-0863">Zinc-finger</keyword>
<dbReference type="PROSITE" id="PS50980">
    <property type="entry name" value="COA_CT_NTER"/>
    <property type="match status" value="1"/>
</dbReference>
<dbReference type="HAMAP" id="MF_01395">
    <property type="entry name" value="AcetylCoA_CT_beta"/>
    <property type="match status" value="1"/>
</dbReference>
<evidence type="ECO:0000256" key="2">
    <source>
        <dbReference type="ARBA" id="ARBA00004956"/>
    </source>
</evidence>
<comment type="caution">
    <text evidence="23">The sequence shown here is derived from an EMBL/GenBank/DDBJ whole genome shotgun (WGS) entry which is preliminary data.</text>
</comment>
<comment type="pathway">
    <text evidence="2 19">Lipid metabolism; malonyl-CoA biosynthesis; malonyl-CoA from acetyl-CoA: step 1/1.</text>
</comment>
<feature type="zinc finger region" description="C4-type" evidence="20">
    <location>
        <begin position="15"/>
        <end position="37"/>
    </location>
</feature>
<comment type="similarity">
    <text evidence="19">Belongs to the AccA family.</text>
</comment>
<evidence type="ECO:0000256" key="1">
    <source>
        <dbReference type="ARBA" id="ARBA00004496"/>
    </source>
</evidence>
<evidence type="ECO:0000256" key="6">
    <source>
        <dbReference type="ARBA" id="ARBA00022490"/>
    </source>
</evidence>
<dbReference type="InterPro" id="IPR000438">
    <property type="entry name" value="Acetyl_CoA_COase_Trfase_b_su"/>
</dbReference>
<feature type="binding site" evidence="20">
    <location>
        <position position="18"/>
    </location>
    <ligand>
        <name>Zn(2+)</name>
        <dbReference type="ChEBI" id="CHEBI:29105"/>
    </ligand>
</feature>
<comment type="similarity">
    <text evidence="20">Belongs to the AccD/PCCB family.</text>
</comment>
<evidence type="ECO:0000256" key="12">
    <source>
        <dbReference type="ARBA" id="ARBA00022832"/>
    </source>
</evidence>
<dbReference type="NCBIfam" id="NF004344">
    <property type="entry name" value="PRK05724.1"/>
    <property type="match status" value="1"/>
</dbReference>
<evidence type="ECO:0000256" key="11">
    <source>
        <dbReference type="ARBA" id="ARBA00022771"/>
    </source>
</evidence>
<dbReference type="NCBIfam" id="NF041504">
    <property type="entry name" value="AccA_sub"/>
    <property type="match status" value="1"/>
</dbReference>
<evidence type="ECO:0000256" key="8">
    <source>
        <dbReference type="ARBA" id="ARBA00022679"/>
    </source>
</evidence>
<keyword evidence="13 20" id="KW-0862">Zinc</keyword>
<evidence type="ECO:0000259" key="21">
    <source>
        <dbReference type="PROSITE" id="PS50980"/>
    </source>
</evidence>
<dbReference type="Pfam" id="PF03255">
    <property type="entry name" value="ACCA"/>
    <property type="match status" value="1"/>
</dbReference>
<dbReference type="SUPFAM" id="SSF52096">
    <property type="entry name" value="ClpP/crotonase"/>
    <property type="match status" value="2"/>
</dbReference>